<dbReference type="RefSeq" id="WP_174626421.1">
    <property type="nucleotide sequence ID" value="NZ_CADCXN010000074.1"/>
</dbReference>
<dbReference type="GO" id="GO:0003824">
    <property type="term" value="F:catalytic activity"/>
    <property type="evidence" value="ECO:0007669"/>
    <property type="project" value="UniProtKB-ARBA"/>
</dbReference>
<dbReference type="AlphaFoldDB" id="A0A8S0WBA7"/>
<name>A0A8S0WBA7_9GAMM</name>
<protein>
    <submittedName>
        <fullName evidence="3">Diguanylate cyclase (Modular protein)</fullName>
    </submittedName>
</protein>
<dbReference type="EMBL" id="CADCXN010000074">
    <property type="protein sequence ID" value="CAA9891563.1"/>
    <property type="molecule type" value="Genomic_DNA"/>
</dbReference>
<dbReference type="SMART" id="SM00267">
    <property type="entry name" value="GGDEF"/>
    <property type="match status" value="1"/>
</dbReference>
<proteinExistence type="predicted"/>
<dbReference type="Pfam" id="PF00990">
    <property type="entry name" value="GGDEF"/>
    <property type="match status" value="1"/>
</dbReference>
<dbReference type="PANTHER" id="PTHR46663:SF2">
    <property type="entry name" value="GGDEF DOMAIN-CONTAINING PROTEIN"/>
    <property type="match status" value="1"/>
</dbReference>
<dbReference type="SUPFAM" id="SSF55073">
    <property type="entry name" value="Nucleotide cyclase"/>
    <property type="match status" value="1"/>
</dbReference>
<keyword evidence="4" id="KW-1185">Reference proteome</keyword>
<evidence type="ECO:0000256" key="1">
    <source>
        <dbReference type="ARBA" id="ARBA00001946"/>
    </source>
</evidence>
<dbReference type="NCBIfam" id="TIGR00254">
    <property type="entry name" value="GGDEF"/>
    <property type="match status" value="1"/>
</dbReference>
<dbReference type="InterPro" id="IPR000160">
    <property type="entry name" value="GGDEF_dom"/>
</dbReference>
<dbReference type="FunFam" id="3.30.70.270:FF:000001">
    <property type="entry name" value="Diguanylate cyclase domain protein"/>
    <property type="match status" value="1"/>
</dbReference>
<comment type="cofactor">
    <cofactor evidence="1">
        <name>Mg(2+)</name>
        <dbReference type="ChEBI" id="CHEBI:18420"/>
    </cofactor>
</comment>
<dbReference type="Proteomes" id="UP000494216">
    <property type="component" value="Unassembled WGS sequence"/>
</dbReference>
<evidence type="ECO:0000259" key="2">
    <source>
        <dbReference type="PROSITE" id="PS50887"/>
    </source>
</evidence>
<dbReference type="InterPro" id="IPR029787">
    <property type="entry name" value="Nucleotide_cyclase"/>
</dbReference>
<accession>A0A8S0WBA7</accession>
<reference evidence="3 4" key="1">
    <citation type="submission" date="2020-02" db="EMBL/GenBank/DDBJ databases">
        <authorList>
            <person name="Hogendoorn C."/>
        </authorList>
    </citation>
    <scope>NUCLEOTIDE SEQUENCE [LARGE SCALE GENOMIC DNA]</scope>
    <source>
        <strain evidence="3">METHB21</strain>
    </source>
</reference>
<dbReference type="Gene3D" id="3.30.70.270">
    <property type="match status" value="1"/>
</dbReference>
<evidence type="ECO:0000313" key="3">
    <source>
        <dbReference type="EMBL" id="CAA9891563.1"/>
    </source>
</evidence>
<evidence type="ECO:0000313" key="4">
    <source>
        <dbReference type="Proteomes" id="UP000494216"/>
    </source>
</evidence>
<sequence>MKNNPGSTTTGRILPVTSMTRLLGQSEHVKDLVEECAEELSSVNTVLKEEAAGHNQQSGIDYALEKSEAIEGKVQEAADKLTVVNQALQVEVEVRHMLDQRLTMVTQEEAVARHAAFHDPLTGLPNRALFDNRVEHGLAQAKRYGWTLAVMFMDLDDFKQINDVYGHDVGDAVLKTVAERLKHNTREADTVSRHGGDEFLCLMMKFGDVRDINFIAEKIANAIQVPCQLSTGELIIKPSIGISIFPKDGITGFDLVKSADQAMYEAKRNKSGYAFAQ</sequence>
<feature type="domain" description="GGDEF" evidence="2">
    <location>
        <begin position="146"/>
        <end position="277"/>
    </location>
</feature>
<organism evidence="3 4">
    <name type="scientific">Candidatus Methylobacter favarea</name>
    <dbReference type="NCBI Taxonomy" id="2707345"/>
    <lineage>
        <taxon>Bacteria</taxon>
        <taxon>Pseudomonadati</taxon>
        <taxon>Pseudomonadota</taxon>
        <taxon>Gammaproteobacteria</taxon>
        <taxon>Methylococcales</taxon>
        <taxon>Methylococcaceae</taxon>
        <taxon>Methylobacter</taxon>
    </lineage>
</organism>
<comment type="caution">
    <text evidence="3">The sequence shown here is derived from an EMBL/GenBank/DDBJ whole genome shotgun (WGS) entry which is preliminary data.</text>
</comment>
<gene>
    <name evidence="3" type="ORF">METHB2_440009</name>
</gene>
<dbReference type="PANTHER" id="PTHR46663">
    <property type="entry name" value="DIGUANYLATE CYCLASE DGCT-RELATED"/>
    <property type="match status" value="1"/>
</dbReference>
<dbReference type="PROSITE" id="PS50887">
    <property type="entry name" value="GGDEF"/>
    <property type="match status" value="1"/>
</dbReference>
<dbReference type="InterPro" id="IPR043128">
    <property type="entry name" value="Rev_trsase/Diguanyl_cyclase"/>
</dbReference>
<dbReference type="InterPro" id="IPR052163">
    <property type="entry name" value="DGC-Regulatory_Protein"/>
</dbReference>
<dbReference type="CDD" id="cd01949">
    <property type="entry name" value="GGDEF"/>
    <property type="match status" value="1"/>
</dbReference>